<dbReference type="Gene3D" id="3.40.630.10">
    <property type="entry name" value="Zn peptidases"/>
    <property type="match status" value="1"/>
</dbReference>
<protein>
    <recommendedName>
        <fullName evidence="3">Transferrin receptor-like dimerisation domain-containing protein</fullName>
    </recommendedName>
</protein>
<dbReference type="OMA" id="IGRRQCK"/>
<dbReference type="InterPro" id="IPR046450">
    <property type="entry name" value="PA_dom_sf"/>
</dbReference>
<dbReference type="SUPFAM" id="SSF53187">
    <property type="entry name" value="Zn-dependent exopeptidases"/>
    <property type="match status" value="1"/>
</dbReference>
<feature type="compositionally biased region" description="Acidic residues" evidence="1">
    <location>
        <begin position="38"/>
        <end position="57"/>
    </location>
</feature>
<dbReference type="OrthoDB" id="5841748at2759"/>
<dbReference type="PANTHER" id="PTHR10404">
    <property type="entry name" value="N-ACETYLATED-ALPHA-LINKED ACIDIC DIPEPTIDASE"/>
    <property type="match status" value="1"/>
</dbReference>
<evidence type="ECO:0000256" key="2">
    <source>
        <dbReference type="SAM" id="Phobius"/>
    </source>
</evidence>
<feature type="region of interest" description="Disordered" evidence="1">
    <location>
        <begin position="1"/>
        <end position="57"/>
    </location>
</feature>
<dbReference type="eggNOG" id="KOG2195">
    <property type="taxonomic scope" value="Eukaryota"/>
</dbReference>
<dbReference type="InterPro" id="IPR039373">
    <property type="entry name" value="Peptidase_M28B"/>
</dbReference>
<evidence type="ECO:0000313" key="5">
    <source>
        <dbReference type="Proteomes" id="UP000187013"/>
    </source>
</evidence>
<dbReference type="EMBL" id="BDGX01000021">
    <property type="protein sequence ID" value="GAV50283.1"/>
    <property type="molecule type" value="Genomic_DNA"/>
</dbReference>
<dbReference type="Gene3D" id="1.20.930.40">
    <property type="entry name" value="Transferrin receptor-like, dimerisation domain"/>
    <property type="match status" value="1"/>
</dbReference>
<dbReference type="CDD" id="cd03874">
    <property type="entry name" value="M28_PMSA_TfR_like"/>
    <property type="match status" value="1"/>
</dbReference>
<evidence type="ECO:0000313" key="4">
    <source>
        <dbReference type="EMBL" id="GAV50283.1"/>
    </source>
</evidence>
<organism evidence="4 5">
    <name type="scientific">Zygosaccharomyces rouxii</name>
    <dbReference type="NCBI Taxonomy" id="4956"/>
    <lineage>
        <taxon>Eukaryota</taxon>
        <taxon>Fungi</taxon>
        <taxon>Dikarya</taxon>
        <taxon>Ascomycota</taxon>
        <taxon>Saccharomycotina</taxon>
        <taxon>Saccharomycetes</taxon>
        <taxon>Saccharomycetales</taxon>
        <taxon>Saccharomycetaceae</taxon>
        <taxon>Zygosaccharomyces</taxon>
    </lineage>
</organism>
<name>A0A1Q3A3T3_ZYGRO</name>
<dbReference type="AlphaFoldDB" id="A0A1Q3A3T3"/>
<keyword evidence="2" id="KW-0472">Membrane</keyword>
<gene>
    <name evidence="4" type="ORF">ZYGR_0U01390</name>
</gene>
<dbReference type="Pfam" id="PF04253">
    <property type="entry name" value="TFR_dimer"/>
    <property type="match status" value="1"/>
</dbReference>
<dbReference type="SUPFAM" id="SSF52025">
    <property type="entry name" value="PA domain"/>
    <property type="match status" value="1"/>
</dbReference>
<dbReference type="Proteomes" id="UP000187013">
    <property type="component" value="Unassembled WGS sequence"/>
</dbReference>
<dbReference type="SUPFAM" id="SSF47672">
    <property type="entry name" value="Transferrin receptor-like dimerisation domain"/>
    <property type="match status" value="1"/>
</dbReference>
<sequence>MRIPGLRSGYDRVPDQEAQEPVQNEPEMSQDSLPLDPPEYDYTFDTEPSEEPDNAMEQMEYEDDSTLQDSVGKIQRFRDSFSNNIVIPVREKIMDPLAQIISMVSEKIDYYLNKVGNPLILRRFFYIVLMSIIAYMIMVSGLLPTELSLGSRGMFSDYQVLMDYAKDSVDLSKFERDVEYISSMPHMSGTKGDTAVRNYILESFTNNGIRLIRESNYNGYSNYPSEVSLKAVHNGQEVIINVNQENFNPLSKDGELNGVNLIFANKGSLQDLENLRQNGLLNGEFILLEHYGSVVSEQVLAAEKYGAKGILFITAEQDGNGDVVQDRSVGKPQVWPGDALTPGWPGNSFQSIDPKFATGLPHIPTMPLSWNQASILLNLLSKSGVQFDDSSFSGQPGEALINMKVKTTVRERHPVNNLLGKIEGGEQNDKAIIIAASRTSVFKGTSYPSYGTAMLLSILQLFQELKYKFDWKPLRNVYFASYGGNEFNLAGATELLEENAGPLKDEIYSVIDLSQLTIPTGERKLDIQSHPLLQEFFENEENRFGYNVNVRDVQEYGDWIPLMANGVPVSVISSPDFLEGKPPLLTSADDFEKIKDILHDDNQRQAVSDLLLFLFQSALKLADNPSIPFSVMRYVHVVDSAIQELGNNYPGHLNCQEVVNSLLLWKKIGEEWAAWSKSWDNVVMVRDEGIEPSLLSVHRWTWNKKLANIGRRQCKNEGLPNRAFYKNVLFGPAYWTQAVKGDPWIFPSVKDAIVDEDWNRAQSELNSVAQILQQSAALFLEETNDI</sequence>
<feature type="domain" description="Transferrin receptor-like dimerisation" evidence="3">
    <location>
        <begin position="654"/>
        <end position="779"/>
    </location>
</feature>
<dbReference type="InterPro" id="IPR036757">
    <property type="entry name" value="TFR-like_dimer_dom_sf"/>
</dbReference>
<proteinExistence type="predicted"/>
<keyword evidence="2" id="KW-0812">Transmembrane</keyword>
<keyword evidence="2" id="KW-1133">Transmembrane helix</keyword>
<comment type="caution">
    <text evidence="4">The sequence shown here is derived from an EMBL/GenBank/DDBJ whole genome shotgun (WGS) entry which is preliminary data.</text>
</comment>
<dbReference type="InterPro" id="IPR007365">
    <property type="entry name" value="TFR-like_dimer_dom"/>
</dbReference>
<feature type="transmembrane region" description="Helical" evidence="2">
    <location>
        <begin position="124"/>
        <end position="143"/>
    </location>
</feature>
<dbReference type="GO" id="GO:0004180">
    <property type="term" value="F:carboxypeptidase activity"/>
    <property type="evidence" value="ECO:0007669"/>
    <property type="project" value="TreeGrafter"/>
</dbReference>
<reference evidence="4 5" key="1">
    <citation type="submission" date="2016-08" db="EMBL/GenBank/DDBJ databases">
        <title>Draft genome sequence of allopolyploid Zygosaccharomyces rouxii.</title>
        <authorList>
            <person name="Watanabe J."/>
            <person name="Uehara K."/>
            <person name="Mogi Y."/>
            <person name="Tsukioka Y."/>
        </authorList>
    </citation>
    <scope>NUCLEOTIDE SEQUENCE [LARGE SCALE GENOMIC DNA]</scope>
    <source>
        <strain evidence="4 5">NBRC 110957</strain>
    </source>
</reference>
<evidence type="ECO:0000256" key="1">
    <source>
        <dbReference type="SAM" id="MobiDB-lite"/>
    </source>
</evidence>
<accession>A0A1Q3A3T3</accession>
<evidence type="ECO:0000259" key="3">
    <source>
        <dbReference type="Pfam" id="PF04253"/>
    </source>
</evidence>
<dbReference type="PANTHER" id="PTHR10404:SF72">
    <property type="entry name" value="ZINC METALLOPROTEASE TRE2-RELATED"/>
    <property type="match status" value="1"/>
</dbReference>
<dbReference type="Gene3D" id="3.50.30.30">
    <property type="match status" value="1"/>
</dbReference>